<accession>A0A9P5YUL3</accession>
<protein>
    <submittedName>
        <fullName evidence="2">Uncharacterized protein</fullName>
    </submittedName>
</protein>
<dbReference type="Proteomes" id="UP000807469">
    <property type="component" value="Unassembled WGS sequence"/>
</dbReference>
<dbReference type="AlphaFoldDB" id="A0A9P5YUL3"/>
<evidence type="ECO:0000256" key="1">
    <source>
        <dbReference type="SAM" id="Phobius"/>
    </source>
</evidence>
<keyword evidence="1" id="KW-1133">Transmembrane helix</keyword>
<evidence type="ECO:0000313" key="2">
    <source>
        <dbReference type="EMBL" id="KAF9475020.1"/>
    </source>
</evidence>
<evidence type="ECO:0000313" key="3">
    <source>
        <dbReference type="Proteomes" id="UP000807469"/>
    </source>
</evidence>
<comment type="caution">
    <text evidence="2">The sequence shown here is derived from an EMBL/GenBank/DDBJ whole genome shotgun (WGS) entry which is preliminary data.</text>
</comment>
<proteinExistence type="predicted"/>
<organism evidence="2 3">
    <name type="scientific">Pholiota conissans</name>
    <dbReference type="NCBI Taxonomy" id="109636"/>
    <lineage>
        <taxon>Eukaryota</taxon>
        <taxon>Fungi</taxon>
        <taxon>Dikarya</taxon>
        <taxon>Basidiomycota</taxon>
        <taxon>Agaricomycotina</taxon>
        <taxon>Agaricomycetes</taxon>
        <taxon>Agaricomycetidae</taxon>
        <taxon>Agaricales</taxon>
        <taxon>Agaricineae</taxon>
        <taxon>Strophariaceae</taxon>
        <taxon>Pholiota</taxon>
    </lineage>
</organism>
<feature type="transmembrane region" description="Helical" evidence="1">
    <location>
        <begin position="12"/>
        <end position="31"/>
    </location>
</feature>
<dbReference type="OrthoDB" id="3020812at2759"/>
<gene>
    <name evidence="2" type="ORF">BDN70DRAFT_924270</name>
</gene>
<keyword evidence="3" id="KW-1185">Reference proteome</keyword>
<name>A0A9P5YUL3_9AGAR</name>
<keyword evidence="1" id="KW-0812">Transmembrane</keyword>
<reference evidence="2" key="1">
    <citation type="submission" date="2020-11" db="EMBL/GenBank/DDBJ databases">
        <authorList>
            <consortium name="DOE Joint Genome Institute"/>
            <person name="Ahrendt S."/>
            <person name="Riley R."/>
            <person name="Andreopoulos W."/>
            <person name="Labutti K."/>
            <person name="Pangilinan J."/>
            <person name="Ruiz-Duenas F.J."/>
            <person name="Barrasa J.M."/>
            <person name="Sanchez-Garcia M."/>
            <person name="Camarero S."/>
            <person name="Miyauchi S."/>
            <person name="Serrano A."/>
            <person name="Linde D."/>
            <person name="Babiker R."/>
            <person name="Drula E."/>
            <person name="Ayuso-Fernandez I."/>
            <person name="Pacheco R."/>
            <person name="Padilla G."/>
            <person name="Ferreira P."/>
            <person name="Barriuso J."/>
            <person name="Kellner H."/>
            <person name="Castanera R."/>
            <person name="Alfaro M."/>
            <person name="Ramirez L."/>
            <person name="Pisabarro A.G."/>
            <person name="Kuo A."/>
            <person name="Tritt A."/>
            <person name="Lipzen A."/>
            <person name="He G."/>
            <person name="Yan M."/>
            <person name="Ng V."/>
            <person name="Cullen D."/>
            <person name="Martin F."/>
            <person name="Rosso M.-N."/>
            <person name="Henrissat B."/>
            <person name="Hibbett D."/>
            <person name="Martinez A.T."/>
            <person name="Grigoriev I.V."/>
        </authorList>
    </citation>
    <scope>NUCLEOTIDE SEQUENCE</scope>
    <source>
        <strain evidence="2">CIRM-BRFM 674</strain>
    </source>
</reference>
<dbReference type="EMBL" id="MU155351">
    <property type="protein sequence ID" value="KAF9475020.1"/>
    <property type="molecule type" value="Genomic_DNA"/>
</dbReference>
<keyword evidence="1" id="KW-0472">Membrane</keyword>
<sequence>MSWPSPRRLRGFMLFAVLLYIWSYWIGYILMESPLYSMAFPPSPPSLKDVVDAALDEEISKFLRSVDYSARKPSRESLRKKTLQSALLCAVRRGTWRFKVTSNQTVWPSFATYELCPGAYSNSTSTSETASIDVCEHLPGKRVLFVGPDATYYLHSLWLASLEKHEHRSHTCLGPAFCTFHNICRQPIFEGDASVLYEGLVEKAPSKNVLMATNSSLLQYALSSTLHPSKIEKDDVPAEIITDQNVDMVFDNLSWLRRARSADILVINRGPLPAPSEPTAPFNDTDSDEWRFAEKLCTQRNYFNAGRCNESLSSRLFNAALHATINRFLPAILQSLQAITNDPDISKASLIWHSSWFMQPSCAIANLSLNLNSSMPLIPEIWSADNPCLVDPQTFYYNSQAHFNFAYIPLTMSSYAKPSSARFLEPETHQDLSSDSKDCLRHPWPTFGVESLEAIFFGALGKVLRNVV</sequence>